<dbReference type="PROSITE" id="PS51253">
    <property type="entry name" value="HTH_CENPB"/>
    <property type="match status" value="1"/>
</dbReference>
<dbReference type="Gene3D" id="1.10.10.60">
    <property type="entry name" value="Homeodomain-like"/>
    <property type="match status" value="1"/>
</dbReference>
<dbReference type="SUPFAM" id="SSF46689">
    <property type="entry name" value="Homeodomain-like"/>
    <property type="match status" value="1"/>
</dbReference>
<dbReference type="Pfam" id="PF09607">
    <property type="entry name" value="BrkDBD"/>
    <property type="match status" value="1"/>
</dbReference>
<dbReference type="InterPro" id="IPR050863">
    <property type="entry name" value="CenT-Element_Derived"/>
</dbReference>
<evidence type="ECO:0000313" key="3">
    <source>
        <dbReference type="Ensembl" id="ENSPCEP00000006041.1"/>
    </source>
</evidence>
<proteinExistence type="predicted"/>
<dbReference type="SMART" id="SM00674">
    <property type="entry name" value="CENPB"/>
    <property type="match status" value="1"/>
</dbReference>
<dbReference type="InterPro" id="IPR006600">
    <property type="entry name" value="HTH_CenpB_DNA-bd_dom"/>
</dbReference>
<dbReference type="GO" id="GO:0005634">
    <property type="term" value="C:nucleus"/>
    <property type="evidence" value="ECO:0007669"/>
    <property type="project" value="TreeGrafter"/>
</dbReference>
<dbReference type="Ensembl" id="ENSPCET00000006265.1">
    <property type="protein sequence ID" value="ENSPCEP00000006041.1"/>
    <property type="gene ID" value="ENSPCEG00000004899.1"/>
</dbReference>
<dbReference type="GO" id="GO:0003677">
    <property type="term" value="F:DNA binding"/>
    <property type="evidence" value="ECO:0007669"/>
    <property type="project" value="UniProtKB-KW"/>
</dbReference>
<evidence type="ECO:0000256" key="1">
    <source>
        <dbReference type="ARBA" id="ARBA00023125"/>
    </source>
</evidence>
<dbReference type="InterPro" id="IPR018586">
    <property type="entry name" value="Brinker_DNA-bd"/>
</dbReference>
<evidence type="ECO:0000259" key="2">
    <source>
        <dbReference type="PROSITE" id="PS51253"/>
    </source>
</evidence>
<keyword evidence="4" id="KW-1185">Reference proteome</keyword>
<name>A0A8C8RIL7_9SAUR</name>
<reference evidence="3" key="2">
    <citation type="submission" date="2025-09" db="UniProtKB">
        <authorList>
            <consortium name="Ensembl"/>
        </authorList>
    </citation>
    <scope>IDENTIFICATION</scope>
</reference>
<dbReference type="PANTHER" id="PTHR19303:SF74">
    <property type="entry name" value="POGO TRANSPOSABLE ELEMENT WITH KRAB DOMAIN"/>
    <property type="match status" value="1"/>
</dbReference>
<sequence length="168" mass="19545">MSYEAGFKLKVVSRAEESNNRTASREFCVDEKQVREWRKMKTALEKLSKSKKARRGLTTPYGALETELHKWVMECRQNGYCVPRMGIRLRALQMAKDDKYKAPSTEKFVASAGWCTRFMNRFGLCLRQRRKISQKLPQDLEEKLICVPPACSLPQIMDFRGECLFHSV</sequence>
<dbReference type="Pfam" id="PF03221">
    <property type="entry name" value="HTH_Tnp_Tc5"/>
    <property type="match status" value="1"/>
</dbReference>
<dbReference type="Proteomes" id="UP000694393">
    <property type="component" value="Unplaced"/>
</dbReference>
<dbReference type="AlphaFoldDB" id="A0A8C8RIL7"/>
<dbReference type="InterPro" id="IPR009057">
    <property type="entry name" value="Homeodomain-like_sf"/>
</dbReference>
<keyword evidence="1" id="KW-0238">DNA-binding</keyword>
<organism evidence="3 4">
    <name type="scientific">Pelusios castaneus</name>
    <name type="common">West African mud turtle</name>
    <dbReference type="NCBI Taxonomy" id="367368"/>
    <lineage>
        <taxon>Eukaryota</taxon>
        <taxon>Metazoa</taxon>
        <taxon>Chordata</taxon>
        <taxon>Craniata</taxon>
        <taxon>Vertebrata</taxon>
        <taxon>Euteleostomi</taxon>
        <taxon>Archelosauria</taxon>
        <taxon>Testudinata</taxon>
        <taxon>Testudines</taxon>
        <taxon>Pleurodira</taxon>
        <taxon>Pelomedusidae</taxon>
        <taxon>Pelusios</taxon>
    </lineage>
</organism>
<protein>
    <recommendedName>
        <fullName evidence="2">HTH CENPB-type domain-containing protein</fullName>
    </recommendedName>
</protein>
<dbReference type="PANTHER" id="PTHR19303">
    <property type="entry name" value="TRANSPOSON"/>
    <property type="match status" value="1"/>
</dbReference>
<accession>A0A8C8RIL7</accession>
<feature type="domain" description="HTH CENPB-type" evidence="2">
    <location>
        <begin position="52"/>
        <end position="128"/>
    </location>
</feature>
<evidence type="ECO:0000313" key="4">
    <source>
        <dbReference type="Proteomes" id="UP000694393"/>
    </source>
</evidence>
<reference evidence="3" key="1">
    <citation type="submission" date="2025-08" db="UniProtKB">
        <authorList>
            <consortium name="Ensembl"/>
        </authorList>
    </citation>
    <scope>IDENTIFICATION</scope>
</reference>